<sequence length="91" mass="9946">MGTSPSLPHANHRLLSDGILGVAATLPPPRHPHTVALVAERTAARRRTPQTACRGCRQTGESGSYQKEVRRCENRKGISLPEDEKSDYKDG</sequence>
<evidence type="ECO:0000313" key="2">
    <source>
        <dbReference type="EMBL" id="RZF34863.1"/>
    </source>
</evidence>
<accession>A0A482WN13</accession>
<reference evidence="2 3" key="1">
    <citation type="journal article" date="2017" name="Gigascience">
        <title>Genome sequence of the small brown planthopper, Laodelphax striatellus.</title>
        <authorList>
            <person name="Zhu J."/>
            <person name="Jiang F."/>
            <person name="Wang X."/>
            <person name="Yang P."/>
            <person name="Bao Y."/>
            <person name="Zhao W."/>
            <person name="Wang W."/>
            <person name="Lu H."/>
            <person name="Wang Q."/>
            <person name="Cui N."/>
            <person name="Li J."/>
            <person name="Chen X."/>
            <person name="Luo L."/>
            <person name="Yu J."/>
            <person name="Kang L."/>
            <person name="Cui F."/>
        </authorList>
    </citation>
    <scope>NUCLEOTIDE SEQUENCE [LARGE SCALE GENOMIC DNA]</scope>
    <source>
        <strain evidence="2">Lst14</strain>
    </source>
</reference>
<dbReference type="Proteomes" id="UP000291343">
    <property type="component" value="Unassembled WGS sequence"/>
</dbReference>
<gene>
    <name evidence="2" type="ORF">LSTR_LSTR017385</name>
</gene>
<feature type="region of interest" description="Disordered" evidence="1">
    <location>
        <begin position="43"/>
        <end position="91"/>
    </location>
</feature>
<evidence type="ECO:0000313" key="3">
    <source>
        <dbReference type="Proteomes" id="UP000291343"/>
    </source>
</evidence>
<keyword evidence="3" id="KW-1185">Reference proteome</keyword>
<dbReference type="InParanoid" id="A0A482WN13"/>
<feature type="compositionally biased region" description="Basic and acidic residues" evidence="1">
    <location>
        <begin position="67"/>
        <end position="91"/>
    </location>
</feature>
<dbReference type="EMBL" id="QKKF02030032">
    <property type="protein sequence ID" value="RZF34863.1"/>
    <property type="molecule type" value="Genomic_DNA"/>
</dbReference>
<protein>
    <submittedName>
        <fullName evidence="2">Uncharacterized protein</fullName>
    </submittedName>
</protein>
<dbReference type="AlphaFoldDB" id="A0A482WN13"/>
<comment type="caution">
    <text evidence="2">The sequence shown here is derived from an EMBL/GenBank/DDBJ whole genome shotgun (WGS) entry which is preliminary data.</text>
</comment>
<name>A0A482WN13_LAOST</name>
<evidence type="ECO:0000256" key="1">
    <source>
        <dbReference type="SAM" id="MobiDB-lite"/>
    </source>
</evidence>
<organism evidence="2 3">
    <name type="scientific">Laodelphax striatellus</name>
    <name type="common">Small brown planthopper</name>
    <name type="synonym">Delphax striatella</name>
    <dbReference type="NCBI Taxonomy" id="195883"/>
    <lineage>
        <taxon>Eukaryota</taxon>
        <taxon>Metazoa</taxon>
        <taxon>Ecdysozoa</taxon>
        <taxon>Arthropoda</taxon>
        <taxon>Hexapoda</taxon>
        <taxon>Insecta</taxon>
        <taxon>Pterygota</taxon>
        <taxon>Neoptera</taxon>
        <taxon>Paraneoptera</taxon>
        <taxon>Hemiptera</taxon>
        <taxon>Auchenorrhyncha</taxon>
        <taxon>Fulgoroidea</taxon>
        <taxon>Delphacidae</taxon>
        <taxon>Criomorphinae</taxon>
        <taxon>Laodelphax</taxon>
    </lineage>
</organism>
<proteinExistence type="predicted"/>